<evidence type="ECO:0000313" key="1">
    <source>
        <dbReference type="EMBL" id="MDR7356854.1"/>
    </source>
</evidence>
<evidence type="ECO:0000313" key="2">
    <source>
        <dbReference type="Proteomes" id="UP001183817"/>
    </source>
</evidence>
<comment type="caution">
    <text evidence="1">The sequence shown here is derived from an EMBL/GenBank/DDBJ whole genome shotgun (WGS) entry which is preliminary data.</text>
</comment>
<reference evidence="1 2" key="1">
    <citation type="submission" date="2023-07" db="EMBL/GenBank/DDBJ databases">
        <title>Sequencing the genomes of 1000 actinobacteria strains.</title>
        <authorList>
            <person name="Klenk H.-P."/>
        </authorList>
    </citation>
    <scope>NUCLEOTIDE SEQUENCE [LARGE SCALE GENOMIC DNA]</scope>
    <source>
        <strain evidence="1 2">DSM 20167</strain>
    </source>
</reference>
<sequence length="189" mass="21745">MADQAGGQAPQRILCHGATGSGKTTLARDLGRILRMPVHYVDDEFGWLPGWVQRDQSEQKALALKAANAPQWIFDSAYGPYRQDIIGRSDLVVCLDYPRALSLYRLLVRTVKRIKHRESVCNGNVETWRRMLDRDSIVLWHLKSFGPKRRQMRELETALGAERVKRFSRPRETMRWLAELEARASGLRS</sequence>
<gene>
    <name evidence="1" type="ORF">J2S64_000545</name>
</gene>
<name>A0ABU2BHI6_9MICC</name>
<dbReference type="Proteomes" id="UP001183817">
    <property type="component" value="Unassembled WGS sequence"/>
</dbReference>
<dbReference type="EMBL" id="JAVDYI010000001">
    <property type="protein sequence ID" value="MDR7356854.1"/>
    <property type="molecule type" value="Genomic_DNA"/>
</dbReference>
<protein>
    <submittedName>
        <fullName evidence="1">Adenylate kinase family enzyme</fullName>
    </submittedName>
</protein>
<dbReference type="PANTHER" id="PTHR37816">
    <property type="entry name" value="YALI0E33011P"/>
    <property type="match status" value="1"/>
</dbReference>
<dbReference type="RefSeq" id="WP_302266240.1">
    <property type="nucleotide sequence ID" value="NZ_BAAAWO010000001.1"/>
</dbReference>
<dbReference type="Gene3D" id="3.40.50.300">
    <property type="entry name" value="P-loop containing nucleotide triphosphate hydrolases"/>
    <property type="match status" value="1"/>
</dbReference>
<keyword evidence="1" id="KW-0418">Kinase</keyword>
<dbReference type="PANTHER" id="PTHR37816:SF1">
    <property type="entry name" value="TOXIN"/>
    <property type="match status" value="1"/>
</dbReference>
<keyword evidence="1" id="KW-0808">Transferase</keyword>
<keyword evidence="2" id="KW-1185">Reference proteome</keyword>
<dbReference type="InterPro" id="IPR052922">
    <property type="entry name" value="Cytidylate_Kinase-2"/>
</dbReference>
<dbReference type="GO" id="GO:0016301">
    <property type="term" value="F:kinase activity"/>
    <property type="evidence" value="ECO:0007669"/>
    <property type="project" value="UniProtKB-KW"/>
</dbReference>
<dbReference type="SUPFAM" id="SSF52540">
    <property type="entry name" value="P-loop containing nucleoside triphosphate hydrolases"/>
    <property type="match status" value="1"/>
</dbReference>
<organism evidence="1 2">
    <name type="scientific">Paeniglutamicibacter sulfureus</name>
    <dbReference type="NCBI Taxonomy" id="43666"/>
    <lineage>
        <taxon>Bacteria</taxon>
        <taxon>Bacillati</taxon>
        <taxon>Actinomycetota</taxon>
        <taxon>Actinomycetes</taxon>
        <taxon>Micrococcales</taxon>
        <taxon>Micrococcaceae</taxon>
        <taxon>Paeniglutamicibacter</taxon>
    </lineage>
</organism>
<accession>A0ABU2BHI6</accession>
<dbReference type="InterPro" id="IPR027417">
    <property type="entry name" value="P-loop_NTPase"/>
</dbReference>
<proteinExistence type="predicted"/>